<keyword evidence="2" id="KW-1185">Reference proteome</keyword>
<evidence type="ECO:0000313" key="1">
    <source>
        <dbReference type="EMBL" id="RKG31318.1"/>
    </source>
</evidence>
<protein>
    <submittedName>
        <fullName evidence="1">Uncharacterized protein</fullName>
    </submittedName>
</protein>
<name>A0A3A8EB17_9GAMM</name>
<accession>A0A3A8EB17</accession>
<reference evidence="1 2" key="1">
    <citation type="submission" date="2018-09" db="EMBL/GenBank/DDBJ databases">
        <title>The draft genome of Acinetobacter spp. strains.</title>
        <authorList>
            <person name="Qin J."/>
            <person name="Feng Y."/>
            <person name="Zong Z."/>
        </authorList>
    </citation>
    <scope>NUCLEOTIDE SEQUENCE [LARGE SCALE GENOMIC DNA]</scope>
    <source>
        <strain evidence="1 2">WCHAc060012</strain>
    </source>
</reference>
<evidence type="ECO:0000313" key="2">
    <source>
        <dbReference type="Proteomes" id="UP000282388"/>
    </source>
</evidence>
<dbReference type="RefSeq" id="WP_120402506.1">
    <property type="nucleotide sequence ID" value="NZ_RAXV01000016.1"/>
</dbReference>
<proteinExistence type="predicted"/>
<comment type="caution">
    <text evidence="1">The sequence shown here is derived from an EMBL/GenBank/DDBJ whole genome shotgun (WGS) entry which is preliminary data.</text>
</comment>
<dbReference type="AlphaFoldDB" id="A0A3A8EB17"/>
<dbReference type="Proteomes" id="UP000282388">
    <property type="component" value="Unassembled WGS sequence"/>
</dbReference>
<gene>
    <name evidence="1" type="ORF">D7V32_08750</name>
</gene>
<dbReference type="EMBL" id="RAXV01000016">
    <property type="protein sequence ID" value="RKG31318.1"/>
    <property type="molecule type" value="Genomic_DNA"/>
</dbReference>
<sequence length="59" mass="6824">MQKLQALIQGKISPLAFNLDYLIEMAEKYPEPQTAEYKLIELAANLVLSAYLEKTQKYF</sequence>
<organism evidence="1 2">
    <name type="scientific">Acinetobacter tianfuensis</name>
    <dbReference type="NCBI Taxonomy" id="2419603"/>
    <lineage>
        <taxon>Bacteria</taxon>
        <taxon>Pseudomonadati</taxon>
        <taxon>Pseudomonadota</taxon>
        <taxon>Gammaproteobacteria</taxon>
        <taxon>Moraxellales</taxon>
        <taxon>Moraxellaceae</taxon>
        <taxon>Acinetobacter</taxon>
    </lineage>
</organism>
<dbReference type="OrthoDB" id="6700283at2"/>